<dbReference type="EMBL" id="QGKY02002305">
    <property type="protein sequence ID" value="KAF2534614.1"/>
    <property type="molecule type" value="Genomic_DNA"/>
</dbReference>
<gene>
    <name evidence="2" type="ORF">F2Q70_00029448</name>
</gene>
<protein>
    <submittedName>
        <fullName evidence="2">Uncharacterized protein</fullName>
    </submittedName>
</protein>
<feature type="compositionally biased region" description="Low complexity" evidence="1">
    <location>
        <begin position="40"/>
        <end position="54"/>
    </location>
</feature>
<feature type="compositionally biased region" description="Basic and acidic residues" evidence="1">
    <location>
        <begin position="1"/>
        <end position="12"/>
    </location>
</feature>
<evidence type="ECO:0000256" key="1">
    <source>
        <dbReference type="SAM" id="MobiDB-lite"/>
    </source>
</evidence>
<evidence type="ECO:0000313" key="2">
    <source>
        <dbReference type="EMBL" id="KAF2534614.1"/>
    </source>
</evidence>
<organism evidence="2">
    <name type="scientific">Brassica cretica</name>
    <name type="common">Mustard</name>
    <dbReference type="NCBI Taxonomy" id="69181"/>
    <lineage>
        <taxon>Eukaryota</taxon>
        <taxon>Viridiplantae</taxon>
        <taxon>Streptophyta</taxon>
        <taxon>Embryophyta</taxon>
        <taxon>Tracheophyta</taxon>
        <taxon>Spermatophyta</taxon>
        <taxon>Magnoliopsida</taxon>
        <taxon>eudicotyledons</taxon>
        <taxon>Gunneridae</taxon>
        <taxon>Pentapetalae</taxon>
        <taxon>rosids</taxon>
        <taxon>malvids</taxon>
        <taxon>Brassicales</taxon>
        <taxon>Brassicaceae</taxon>
        <taxon>Brassiceae</taxon>
        <taxon>Brassica</taxon>
    </lineage>
</organism>
<reference evidence="2" key="1">
    <citation type="submission" date="2019-12" db="EMBL/GenBank/DDBJ databases">
        <title>Genome sequencing and annotation of Brassica cretica.</title>
        <authorList>
            <person name="Studholme D.J."/>
            <person name="Sarris P.F."/>
        </authorList>
    </citation>
    <scope>NUCLEOTIDE SEQUENCE</scope>
    <source>
        <strain evidence="2">PFS-102/07</strain>
        <tissue evidence="2">Leaf</tissue>
    </source>
</reference>
<proteinExistence type="predicted"/>
<sequence>MGATLPERRHELAVPYLPERPYQSGNTSSLAIFASERPPRATGRSRSSSRATSPQRHPEVARGCVDLRSTYKPGATSHSDYLRSLPAPRATSRSDVPRSLRVVYLMDSTSFDDQNAKCLTIKFREKKLQNLLLLEKKRKETEISSSDLPPKPRKKIAHRAKCWEHFIQREDDPSQCNCRYCGVEIGNA</sequence>
<accession>A0A8S9FNF2</accession>
<name>A0A8S9FNF2_BRACR</name>
<comment type="caution">
    <text evidence="2">The sequence shown here is derived from an EMBL/GenBank/DDBJ whole genome shotgun (WGS) entry which is preliminary data.</text>
</comment>
<feature type="region of interest" description="Disordered" evidence="1">
    <location>
        <begin position="1"/>
        <end position="93"/>
    </location>
</feature>
<dbReference type="AlphaFoldDB" id="A0A8S9FNF2"/>